<feature type="transmembrane region" description="Helical" evidence="1">
    <location>
        <begin position="234"/>
        <end position="257"/>
    </location>
</feature>
<keyword evidence="4" id="KW-1185">Reference proteome</keyword>
<name>A0A1Q3EMF0_LENED</name>
<accession>A0A1Q3EMF0</accession>
<keyword evidence="3" id="KW-0808">Transferase</keyword>
<feature type="transmembrane region" description="Helical" evidence="1">
    <location>
        <begin position="277"/>
        <end position="299"/>
    </location>
</feature>
<evidence type="ECO:0000313" key="4">
    <source>
        <dbReference type="Proteomes" id="UP000188533"/>
    </source>
</evidence>
<gene>
    <name evidence="3" type="ORF">LENED_010437</name>
</gene>
<dbReference type="Proteomes" id="UP000188533">
    <property type="component" value="Unassembled WGS sequence"/>
</dbReference>
<evidence type="ECO:0000256" key="1">
    <source>
        <dbReference type="SAM" id="Phobius"/>
    </source>
</evidence>
<keyword evidence="1" id="KW-1133">Transmembrane helix</keyword>
<dbReference type="PANTHER" id="PTHR12741:SF48">
    <property type="entry name" value="1,3-BETA-GLUCAN SYNTHASE COMPONENT FKS1-RELATED"/>
    <property type="match status" value="1"/>
</dbReference>
<protein>
    <submittedName>
        <fullName evidence="3">Glycosyltransferase family 48 protein</fullName>
    </submittedName>
</protein>
<reference evidence="3 4" key="2">
    <citation type="submission" date="2017-02" db="EMBL/GenBank/DDBJ databases">
        <title>A genome survey and senescence transcriptome analysis in Lentinula edodes.</title>
        <authorList>
            <person name="Sakamoto Y."/>
            <person name="Nakade K."/>
            <person name="Sato S."/>
            <person name="Yoshida Y."/>
            <person name="Miyazaki K."/>
            <person name="Natsume S."/>
            <person name="Konno N."/>
        </authorList>
    </citation>
    <scope>NUCLEOTIDE SEQUENCE [LARGE SCALE GENOMIC DNA]</scope>
    <source>
        <strain evidence="3 4">NBRC 111202</strain>
    </source>
</reference>
<dbReference type="AlphaFoldDB" id="A0A1Q3EMF0"/>
<keyword evidence="1" id="KW-0812">Transmembrane</keyword>
<dbReference type="Pfam" id="PF02364">
    <property type="entry name" value="Glucan_synthase"/>
    <property type="match status" value="1"/>
</dbReference>
<feature type="transmembrane region" description="Helical" evidence="1">
    <location>
        <begin position="168"/>
        <end position="186"/>
    </location>
</feature>
<dbReference type="GO" id="GO:0005886">
    <property type="term" value="C:plasma membrane"/>
    <property type="evidence" value="ECO:0007669"/>
    <property type="project" value="TreeGrafter"/>
</dbReference>
<feature type="transmembrane region" description="Helical" evidence="1">
    <location>
        <begin position="341"/>
        <end position="367"/>
    </location>
</feature>
<organism evidence="3 4">
    <name type="scientific">Lentinula edodes</name>
    <name type="common">Shiitake mushroom</name>
    <name type="synonym">Lentinus edodes</name>
    <dbReference type="NCBI Taxonomy" id="5353"/>
    <lineage>
        <taxon>Eukaryota</taxon>
        <taxon>Fungi</taxon>
        <taxon>Dikarya</taxon>
        <taxon>Basidiomycota</taxon>
        <taxon>Agaricomycotina</taxon>
        <taxon>Agaricomycetes</taxon>
        <taxon>Agaricomycetidae</taxon>
        <taxon>Agaricales</taxon>
        <taxon>Marasmiineae</taxon>
        <taxon>Omphalotaceae</taxon>
        <taxon>Lentinula</taxon>
    </lineage>
</organism>
<feature type="transmembrane region" description="Helical" evidence="1">
    <location>
        <begin position="469"/>
        <end position="493"/>
    </location>
</feature>
<reference evidence="3 4" key="1">
    <citation type="submission" date="2016-08" db="EMBL/GenBank/DDBJ databases">
        <authorList>
            <consortium name="Lentinula edodes genome sequencing consortium"/>
            <person name="Sakamoto Y."/>
            <person name="Nakade K."/>
            <person name="Sato S."/>
            <person name="Yoshida Y."/>
            <person name="Miyazaki K."/>
            <person name="Natsume S."/>
            <person name="Konno N."/>
        </authorList>
    </citation>
    <scope>NUCLEOTIDE SEQUENCE [LARGE SCALE GENOMIC DNA]</scope>
    <source>
        <strain evidence="3 4">NBRC 111202</strain>
    </source>
</reference>
<feature type="domain" description="Glycosyl transferase 48" evidence="2">
    <location>
        <begin position="1"/>
        <end position="210"/>
    </location>
</feature>
<dbReference type="InterPro" id="IPR003440">
    <property type="entry name" value="Glyco_trans_48_dom"/>
</dbReference>
<dbReference type="GO" id="GO:0006075">
    <property type="term" value="P:(1-&gt;3)-beta-D-glucan biosynthetic process"/>
    <property type="evidence" value="ECO:0007669"/>
    <property type="project" value="InterPro"/>
</dbReference>
<comment type="caution">
    <text evidence="3">The sequence shown here is derived from an EMBL/GenBank/DDBJ whole genome shotgun (WGS) entry which is preliminary data.</text>
</comment>
<evidence type="ECO:0000259" key="2">
    <source>
        <dbReference type="Pfam" id="PF02364"/>
    </source>
</evidence>
<feature type="transmembrane region" description="Helical" evidence="1">
    <location>
        <begin position="142"/>
        <end position="162"/>
    </location>
</feature>
<evidence type="ECO:0000313" key="3">
    <source>
        <dbReference type="EMBL" id="GAW08380.1"/>
    </source>
</evidence>
<dbReference type="GO" id="GO:0000148">
    <property type="term" value="C:1,3-beta-D-glucan synthase complex"/>
    <property type="evidence" value="ECO:0007669"/>
    <property type="project" value="InterPro"/>
</dbReference>
<dbReference type="PANTHER" id="PTHR12741">
    <property type="entry name" value="LYST-INTERACTING PROTEIN LIP5 DOPAMINE RESPONSIVE PROTEIN DRG-1"/>
    <property type="match status" value="1"/>
</dbReference>
<dbReference type="STRING" id="5353.A0A1Q3EMF0"/>
<proteinExistence type="predicted"/>
<keyword evidence="1" id="KW-0472">Membrane</keyword>
<feature type="transmembrane region" description="Helical" evidence="1">
    <location>
        <begin position="306"/>
        <end position="335"/>
    </location>
</feature>
<dbReference type="GO" id="GO:0051278">
    <property type="term" value="P:fungal-type cell wall polysaccharide biosynthetic process"/>
    <property type="evidence" value="ECO:0007669"/>
    <property type="project" value="TreeGrafter"/>
</dbReference>
<dbReference type="EMBL" id="BDGU01000630">
    <property type="protein sequence ID" value="GAW08380.1"/>
    <property type="molecule type" value="Genomic_DNA"/>
</dbReference>
<sequence>MLVILSVQIFVVTMVFIGTLTSSVSVCQYTSSGQLIGGQTGCYNLFPVFQWIEHRIISIFLVFMISFLPLFLQELIERGTWKAIFRLAKQFGSLSPAFEVFSTQIYTHSILSNLTFGGARYIATGRGFATSRITFNILYSRFAGPSIYLGMRTLIMLLYVTLTLWTPWIIYFWVSIIALCVSPFLFNPHQFVFSDFVIDYRQFLRWMSRGYKKKKLGHPSEKLSGDVPRATWRAVLFSEVVFPIVMAILFVIAYMFVKSFPVNGTQPPSPLIRIAVISLGPIVWNAAVLLTLFLVSLFLGPMLDPLFPMFGSVMAFIAHALGALGMIGFFEFLWFLELWDVSHAVLGLITVIAIQRAVHKVLIAVFLSREFKHDETNRAWWTGRWYGRGLGAHVMSQPAREFVVKIIELCLWSSDLIIGHVLLFMLTPPVLIPYFDRVHATLLFWLRPSKQIRAPLYSIKQKRQRRWIIIKYGTIYILVLVIFIALIAIPAIFRTALHLNCSLCNSI</sequence>
<feature type="transmembrane region" description="Helical" evidence="1">
    <location>
        <begin position="56"/>
        <end position="76"/>
    </location>
</feature>
<dbReference type="GO" id="GO:0003843">
    <property type="term" value="F:1,3-beta-D-glucan synthase activity"/>
    <property type="evidence" value="ECO:0007669"/>
    <property type="project" value="InterPro"/>
</dbReference>